<reference evidence="2 3" key="1">
    <citation type="submission" date="2016-02" db="EMBL/GenBank/DDBJ databases">
        <title>Genome analysis of coral dinoflagellate symbionts highlights evolutionary adaptations to a symbiotic lifestyle.</title>
        <authorList>
            <person name="Aranda M."/>
            <person name="Li Y."/>
            <person name="Liew Y.J."/>
            <person name="Baumgarten S."/>
            <person name="Simakov O."/>
            <person name="Wilson M."/>
            <person name="Piel J."/>
            <person name="Ashoor H."/>
            <person name="Bougouffa S."/>
            <person name="Bajic V.B."/>
            <person name="Ryu T."/>
            <person name="Ravasi T."/>
            <person name="Bayer T."/>
            <person name="Micklem G."/>
            <person name="Kim H."/>
            <person name="Bhak J."/>
            <person name="Lajeunesse T.C."/>
            <person name="Voolstra C.R."/>
        </authorList>
    </citation>
    <scope>NUCLEOTIDE SEQUENCE [LARGE SCALE GENOMIC DNA]</scope>
    <source>
        <strain evidence="2 3">CCMP2467</strain>
    </source>
</reference>
<keyword evidence="3" id="KW-1185">Reference proteome</keyword>
<dbReference type="EMBL" id="LSRX01000062">
    <property type="protein sequence ID" value="OLQ11269.1"/>
    <property type="molecule type" value="Genomic_DNA"/>
</dbReference>
<accession>A0A1Q9EV51</accession>
<evidence type="ECO:0000256" key="1">
    <source>
        <dbReference type="SAM" id="MobiDB-lite"/>
    </source>
</evidence>
<dbReference type="OrthoDB" id="407500at2759"/>
<proteinExistence type="predicted"/>
<gene>
    <name evidence="2" type="ORF">AK812_SmicGene4940</name>
</gene>
<dbReference type="Proteomes" id="UP000186817">
    <property type="component" value="Unassembled WGS sequence"/>
</dbReference>
<evidence type="ECO:0000313" key="3">
    <source>
        <dbReference type="Proteomes" id="UP000186817"/>
    </source>
</evidence>
<evidence type="ECO:0000313" key="2">
    <source>
        <dbReference type="EMBL" id="OLQ11269.1"/>
    </source>
</evidence>
<comment type="caution">
    <text evidence="2">The sequence shown here is derived from an EMBL/GenBank/DDBJ whole genome shotgun (WGS) entry which is preliminary data.</text>
</comment>
<protein>
    <submittedName>
        <fullName evidence="2">Uncharacterized protein</fullName>
    </submittedName>
</protein>
<name>A0A1Q9EV51_SYMMI</name>
<sequence length="1462" mass="161698">MSSLSPENIETICGLLAKAEEGSIVQAITGLHEYLLSEKLAFKLRLQCDMIGVHFNNRDGIGCSATHAICIEVPSDRRGDQVRQFNDRLVTEAAGKLAPVSGQALRYASIVGSHTNQAFRAFKAGLEHSDSKVSVDGRLSMAKLATVDPEWHKCIEQGVEWLVISHSVTEHFPNYAGLAQAAGNTAWQVAAVEHELQLARKVNLAIQAHLAKNPGATTVAYQDVAGEILRSRPPCGSALPGIFIFVLKYGGGVKDDSYMSMTERHVRAHGAPNRSLGNDFWTGLATEVKGKEQHVSWRHWLLKLAFSGAEKFVSVSDLKRAFGRDLLGKVASAERSLADFLVLLKSLPMSPEVVATTITEIEMSMAAIILGKRKYCKHGTIDELLHEQALSFGLPSKWAPSVPSAASTPAASSKEVAGSSAAYMSRVFDVFVKELTDVLALRLYDGAGKLVNNARVIDMGFAVGMEVVRKADDAQGKILSISPDTVELQMSSGVCTVSAESFVENKWKKHTPKQEPQTLPDWWLSSPHASADFLATVVKAQVTIALQVQYDEFVKQEKSLEIFVKPSRDVQVKKPFAAQALRMPVASTRLDVRAASSKAPGGAVQLGSIKASGVDDLLYLIPTTQLPKDGSAGFINPTWAMRVCTDRDECNCEIWGPKGWEKQQLKANSSKIMLPFIRNFIRVEKGDSLILHRPVLARRGFMRFLYLEDIKAVDKLPEGTSKSAIKRARQKAVRVDTPYGPLIKEWSMQKVDGTEVSIKYLCPAASLWQTLTGCDRFREHFASALEQHACSMTSKWSIVLYSDEVSPGNQLKSSNKRRLQTFYWALKQMGPKALSSEDGWFLLTTVRTATVSELVDGLSQVSKYNTGFFASTGNFALGLSMPSTADMPTMLCCDLSMVVADESALKHMYECKGAGGKLPCMFCRNCIQKRYAPNPLHPNTVLHTCTDPSRFLRHTDTTVYQLLDQLAARKAGCTKAEFDSLQTHVGFNHCPQGALMSGPVRQHLRPISATCFDWMHCYLVAGLFHSETNLLLGLLTQEGVKADALHGAFQEFTWPSFLGDKGSGARDVLAKKSADADFKSSASEALGAYPVLRQLLLELRSNMDLTNNADGGIDCFLKLCHCLDLLQKTSTAEVAPQDLSEAIQTHLQAFQSIYPEASFLPKAHFAMHLPEQMRRHGCLIACFVHERRHKELKRFANQQSNSREGTEGHLLQEMVLTHWEALDHQPLQEPAGLHAPKPATQGLQQAFCQHFGLSACPSLLFSGRARLERWPLVRTGDLVRFDPDGVAEVLFHCKYEDLLLTCVFFYEPTTRPNQWRIRQPQLSRSRPDLERTGSPGKIQENGPQIQEISAQRTTKGDIGNSWGRRPDDQFLARDIYNACYVLTNSFAPADPDLETETGGVVQNPCSFTVTVWHNSIYVFDSQCRQIAQHIIYRATLPRTGQDADEISLVEIYPDITGDRPWL</sequence>
<organism evidence="2 3">
    <name type="scientific">Symbiodinium microadriaticum</name>
    <name type="common">Dinoflagellate</name>
    <name type="synonym">Zooxanthella microadriatica</name>
    <dbReference type="NCBI Taxonomy" id="2951"/>
    <lineage>
        <taxon>Eukaryota</taxon>
        <taxon>Sar</taxon>
        <taxon>Alveolata</taxon>
        <taxon>Dinophyceae</taxon>
        <taxon>Suessiales</taxon>
        <taxon>Symbiodiniaceae</taxon>
        <taxon>Symbiodinium</taxon>
    </lineage>
</organism>
<feature type="region of interest" description="Disordered" evidence="1">
    <location>
        <begin position="1318"/>
        <end position="1341"/>
    </location>
</feature>